<evidence type="ECO:0000256" key="5">
    <source>
        <dbReference type="ARBA" id="ARBA00022989"/>
    </source>
</evidence>
<dbReference type="UniPathway" id="UPA00664"/>
<feature type="transmembrane region" description="Helical" evidence="7">
    <location>
        <begin position="186"/>
        <end position="204"/>
    </location>
</feature>
<dbReference type="GO" id="GO:0008961">
    <property type="term" value="F:phosphatidylglycerol-prolipoprotein diacylglyceryl transferase activity"/>
    <property type="evidence" value="ECO:0007669"/>
    <property type="project" value="UniProtKB-UniRule"/>
</dbReference>
<comment type="catalytic activity">
    <reaction evidence="7">
        <text>L-cysteinyl-[prolipoprotein] + a 1,2-diacyl-sn-glycero-3-phospho-(1'-sn-glycerol) = an S-1,2-diacyl-sn-glyceryl-L-cysteinyl-[prolipoprotein] + sn-glycerol 1-phosphate + H(+)</text>
        <dbReference type="Rhea" id="RHEA:56712"/>
        <dbReference type="Rhea" id="RHEA-COMP:14679"/>
        <dbReference type="Rhea" id="RHEA-COMP:14680"/>
        <dbReference type="ChEBI" id="CHEBI:15378"/>
        <dbReference type="ChEBI" id="CHEBI:29950"/>
        <dbReference type="ChEBI" id="CHEBI:57685"/>
        <dbReference type="ChEBI" id="CHEBI:64716"/>
        <dbReference type="ChEBI" id="CHEBI:140658"/>
        <dbReference type="EC" id="2.5.1.145"/>
    </reaction>
</comment>
<keyword evidence="4 7" id="KW-0812">Transmembrane</keyword>
<reference evidence="8 9" key="1">
    <citation type="submission" date="2016-09" db="EMBL/GenBank/DDBJ databases">
        <title>Genomic analysis reveals versatility of anaerobic energy metabolism of Geosporobacter ferrireducens IRF9 of phylum Firmicutes.</title>
        <authorList>
            <person name="Kim S.-J."/>
        </authorList>
    </citation>
    <scope>NUCLEOTIDE SEQUENCE [LARGE SCALE GENOMIC DNA]</scope>
    <source>
        <strain evidence="8 9">IRF9</strain>
    </source>
</reference>
<dbReference type="PANTHER" id="PTHR30589">
    <property type="entry name" value="PROLIPOPROTEIN DIACYLGLYCERYL TRANSFERASE"/>
    <property type="match status" value="1"/>
</dbReference>
<dbReference type="AlphaFoldDB" id="A0A1D8GE58"/>
<comment type="subcellular location">
    <subcellularLocation>
        <location evidence="7">Cell membrane</location>
        <topology evidence="7">Multi-pass membrane protein</topology>
    </subcellularLocation>
</comment>
<dbReference type="PANTHER" id="PTHR30589:SF0">
    <property type="entry name" value="PHOSPHATIDYLGLYCEROL--PROLIPOPROTEIN DIACYLGLYCERYL TRANSFERASE"/>
    <property type="match status" value="1"/>
</dbReference>
<dbReference type="HAMAP" id="MF_01147">
    <property type="entry name" value="Lgt"/>
    <property type="match status" value="1"/>
</dbReference>
<dbReference type="GO" id="GO:0042158">
    <property type="term" value="P:lipoprotein biosynthetic process"/>
    <property type="evidence" value="ECO:0007669"/>
    <property type="project" value="UniProtKB-UniRule"/>
</dbReference>
<evidence type="ECO:0000256" key="3">
    <source>
        <dbReference type="ARBA" id="ARBA00022679"/>
    </source>
</evidence>
<keyword evidence="5 7" id="KW-1133">Transmembrane helix</keyword>
<comment type="similarity">
    <text evidence="1 7">Belongs to the Lgt family.</text>
</comment>
<accession>A0A1D8GE58</accession>
<dbReference type="EC" id="2.5.1.145" evidence="7"/>
<keyword evidence="8" id="KW-0449">Lipoprotein</keyword>
<keyword evidence="6 7" id="KW-0472">Membrane</keyword>
<sequence length="280" mass="31986">MKPIFSIGHFTIYLFGITIMLGMLAGLWIMTREAKRKGLEQQHMLDLALYTIFAGIIGARLYYVVAFNFEYYMRNPLEILMIQQGGLSIQGALIGGALFGYWYTKKKEIPFWRAADTFAPGIILGQAIGRIGCDVFGIPMKNIYPWGININNQILHPAQMYEMLLDLILFGYLWRNRDRIQYDGQLFIKYIVGFSMNRFVVEFFRTNPIIFGPFSIAHLTSVGIIAIAFIAGKIIKRKQENLQIDVANETAAVRNGEYILIPAIAAVGIWFYYFIHGTSY</sequence>
<evidence type="ECO:0000256" key="4">
    <source>
        <dbReference type="ARBA" id="ARBA00022692"/>
    </source>
</evidence>
<comment type="function">
    <text evidence="7">Catalyzes the transfer of the diacylglyceryl group from phosphatidylglycerol to the sulfhydryl group of the N-terminal cysteine of a prolipoprotein, the first step in the formation of mature lipoproteins.</text>
</comment>
<dbReference type="EMBL" id="CP017269">
    <property type="protein sequence ID" value="AOT69188.1"/>
    <property type="molecule type" value="Genomic_DNA"/>
</dbReference>
<dbReference type="RefSeq" id="WP_069974754.1">
    <property type="nucleotide sequence ID" value="NZ_CP017269.1"/>
</dbReference>
<protein>
    <recommendedName>
        <fullName evidence="7">Phosphatidylglycerol--prolipoprotein diacylglyceryl transferase</fullName>
        <ecNumber evidence="7">2.5.1.145</ecNumber>
    </recommendedName>
</protein>
<evidence type="ECO:0000313" key="9">
    <source>
        <dbReference type="Proteomes" id="UP000095743"/>
    </source>
</evidence>
<keyword evidence="9" id="KW-1185">Reference proteome</keyword>
<comment type="pathway">
    <text evidence="7">Protein modification; lipoprotein biosynthesis (diacylglyceryl transfer).</text>
</comment>
<gene>
    <name evidence="7" type="primary">lgt</name>
    <name evidence="8" type="ORF">Gferi_06185</name>
</gene>
<evidence type="ECO:0000256" key="1">
    <source>
        <dbReference type="ARBA" id="ARBA00007150"/>
    </source>
</evidence>
<evidence type="ECO:0000313" key="8">
    <source>
        <dbReference type="EMBL" id="AOT69188.1"/>
    </source>
</evidence>
<feature type="transmembrane region" description="Helical" evidence="7">
    <location>
        <begin position="256"/>
        <end position="275"/>
    </location>
</feature>
<dbReference type="OrthoDB" id="871140at2"/>
<dbReference type="NCBIfam" id="TIGR00544">
    <property type="entry name" value="lgt"/>
    <property type="match status" value="1"/>
</dbReference>
<dbReference type="InterPro" id="IPR001640">
    <property type="entry name" value="Lgt"/>
</dbReference>
<keyword evidence="2 7" id="KW-1003">Cell membrane</keyword>
<feature type="transmembrane region" description="Helical" evidence="7">
    <location>
        <begin position="43"/>
        <end position="65"/>
    </location>
</feature>
<evidence type="ECO:0000256" key="2">
    <source>
        <dbReference type="ARBA" id="ARBA00022475"/>
    </source>
</evidence>
<evidence type="ECO:0000256" key="7">
    <source>
        <dbReference type="HAMAP-Rule" id="MF_01147"/>
    </source>
</evidence>
<dbReference type="Proteomes" id="UP000095743">
    <property type="component" value="Chromosome"/>
</dbReference>
<dbReference type="KEGG" id="gfe:Gferi_06185"/>
<keyword evidence="3 7" id="KW-0808">Transferase</keyword>
<dbReference type="Pfam" id="PF01790">
    <property type="entry name" value="LGT"/>
    <property type="match status" value="1"/>
</dbReference>
<feature type="transmembrane region" description="Helical" evidence="7">
    <location>
        <begin position="12"/>
        <end position="31"/>
    </location>
</feature>
<dbReference type="STRING" id="1424294.Gferi_06185"/>
<feature type="transmembrane region" description="Helical" evidence="7">
    <location>
        <begin position="210"/>
        <end position="235"/>
    </location>
</feature>
<evidence type="ECO:0000256" key="6">
    <source>
        <dbReference type="ARBA" id="ARBA00023136"/>
    </source>
</evidence>
<name>A0A1D8GE58_9FIRM</name>
<organism evidence="8 9">
    <name type="scientific">Geosporobacter ferrireducens</name>
    <dbReference type="NCBI Taxonomy" id="1424294"/>
    <lineage>
        <taxon>Bacteria</taxon>
        <taxon>Bacillati</taxon>
        <taxon>Bacillota</taxon>
        <taxon>Clostridia</taxon>
        <taxon>Peptostreptococcales</taxon>
        <taxon>Thermotaleaceae</taxon>
        <taxon>Geosporobacter</taxon>
    </lineage>
</organism>
<proteinExistence type="inferred from homology"/>
<feature type="transmembrane region" description="Helical" evidence="7">
    <location>
        <begin position="85"/>
        <end position="103"/>
    </location>
</feature>
<dbReference type="GO" id="GO:0005886">
    <property type="term" value="C:plasma membrane"/>
    <property type="evidence" value="ECO:0007669"/>
    <property type="project" value="UniProtKB-SubCell"/>
</dbReference>
<feature type="binding site" evidence="7">
    <location>
        <position position="130"/>
    </location>
    <ligand>
        <name>a 1,2-diacyl-sn-glycero-3-phospho-(1'-sn-glycerol)</name>
        <dbReference type="ChEBI" id="CHEBI:64716"/>
    </ligand>
</feature>